<dbReference type="SUPFAM" id="SSF54928">
    <property type="entry name" value="RNA-binding domain, RBD"/>
    <property type="match status" value="1"/>
</dbReference>
<dbReference type="EMBL" id="AJWK01000091">
    <property type="status" value="NOT_ANNOTATED_CDS"/>
    <property type="molecule type" value="Genomic_DNA"/>
</dbReference>
<keyword evidence="4" id="KW-0539">Nucleus</keyword>
<dbReference type="GO" id="GO:0017069">
    <property type="term" value="F:snRNA binding"/>
    <property type="evidence" value="ECO:0007669"/>
    <property type="project" value="TreeGrafter"/>
</dbReference>
<dbReference type="EnsemblMetazoa" id="LLOJ000044-RA">
    <property type="protein sequence ID" value="LLOJ000044-PA"/>
    <property type="gene ID" value="LLOJ000044"/>
</dbReference>
<dbReference type="VEuPathDB" id="VectorBase:LLONM1_000496"/>
<proteinExistence type="predicted"/>
<sequence>MSSRSTHTPPSTSRFKKYADEYDPIVVGSIDGQDTTPHDRALMRAAKSTYRPNCKVSGNPRHTIFVGRLFRETNEEKLRNKFERFGKIVSCRVVRDLVTGMSKNYAFIEFQSRAAAIEAYDAMNGVTVDGAELLVDFEWERRMRGWKPRRLGGGFGGKKESGQLRFGCRARPFQRPRSHPVDYRDIFRHQKTQRKIHS</sequence>
<evidence type="ECO:0000256" key="3">
    <source>
        <dbReference type="ARBA" id="ARBA00022884"/>
    </source>
</evidence>
<dbReference type="Gene3D" id="3.30.70.330">
    <property type="match status" value="1"/>
</dbReference>
<dbReference type="InterPro" id="IPR035979">
    <property type="entry name" value="RBD_domain_sf"/>
</dbReference>
<name>A0A1B0C831_LUTLO</name>
<keyword evidence="3 6" id="KW-0694">RNA-binding</keyword>
<evidence type="ECO:0000256" key="2">
    <source>
        <dbReference type="ARBA" id="ARBA00021080"/>
    </source>
</evidence>
<evidence type="ECO:0000256" key="6">
    <source>
        <dbReference type="PROSITE-ProRule" id="PRU00176"/>
    </source>
</evidence>
<dbReference type="FunFam" id="3.30.70.330:FF:000132">
    <property type="entry name" value="Small nuclear ribonucleoprotein U11/U12 subunit 35"/>
    <property type="match status" value="1"/>
</dbReference>
<protein>
    <recommendedName>
        <fullName evidence="2">U11/U12 small nuclear ribonucleoprotein 35 kDa protein</fullName>
    </recommendedName>
    <alternativeName>
        <fullName evidence="5">U1 snRNP-binding protein homolog</fullName>
    </alternativeName>
</protein>
<dbReference type="AlphaFoldDB" id="A0A1B0C831"/>
<evidence type="ECO:0000256" key="5">
    <source>
        <dbReference type="ARBA" id="ARBA00031739"/>
    </source>
</evidence>
<evidence type="ECO:0000313" key="8">
    <source>
        <dbReference type="EnsemblMetazoa" id="LLOJ000044-PA"/>
    </source>
</evidence>
<dbReference type="PANTHER" id="PTHR13952:SF6">
    <property type="entry name" value="U11_U12 SMALL NUCLEAR RIBONUCLEOPROTEIN 35 KDA PROTEIN"/>
    <property type="match status" value="1"/>
</dbReference>
<dbReference type="GO" id="GO:0000398">
    <property type="term" value="P:mRNA splicing, via spliceosome"/>
    <property type="evidence" value="ECO:0007669"/>
    <property type="project" value="TreeGrafter"/>
</dbReference>
<reference evidence="8" key="1">
    <citation type="submission" date="2020-05" db="UniProtKB">
        <authorList>
            <consortium name="EnsemblMetazoa"/>
        </authorList>
    </citation>
    <scope>IDENTIFICATION</scope>
    <source>
        <strain evidence="8">Jacobina</strain>
    </source>
</reference>
<comment type="subcellular location">
    <subcellularLocation>
        <location evidence="1">Nucleus</location>
    </subcellularLocation>
</comment>
<dbReference type="InterPro" id="IPR012677">
    <property type="entry name" value="Nucleotide-bd_a/b_plait_sf"/>
</dbReference>
<keyword evidence="9" id="KW-1185">Reference proteome</keyword>
<dbReference type="VEuPathDB" id="VectorBase:LLOJ000044"/>
<dbReference type="GO" id="GO:0071011">
    <property type="term" value="C:precatalytic spliceosome"/>
    <property type="evidence" value="ECO:0007669"/>
    <property type="project" value="TreeGrafter"/>
</dbReference>
<evidence type="ECO:0000313" key="9">
    <source>
        <dbReference type="Proteomes" id="UP000092461"/>
    </source>
</evidence>
<accession>A0A1B0C831</accession>
<dbReference type="PROSITE" id="PS50102">
    <property type="entry name" value="RRM"/>
    <property type="match status" value="1"/>
</dbReference>
<feature type="domain" description="RRM" evidence="7">
    <location>
        <begin position="62"/>
        <end position="140"/>
    </location>
</feature>
<evidence type="ECO:0000259" key="7">
    <source>
        <dbReference type="PROSITE" id="PS50102"/>
    </source>
</evidence>
<dbReference type="InterPro" id="IPR051183">
    <property type="entry name" value="U1_U11-U12_snRNP_70-35kDa"/>
</dbReference>
<dbReference type="SMART" id="SM00360">
    <property type="entry name" value="RRM"/>
    <property type="match status" value="1"/>
</dbReference>
<dbReference type="GO" id="GO:0003729">
    <property type="term" value="F:mRNA binding"/>
    <property type="evidence" value="ECO:0007669"/>
    <property type="project" value="TreeGrafter"/>
</dbReference>
<dbReference type="PANTHER" id="PTHR13952">
    <property type="entry name" value="U1 SMALL NUCLEAR RIBONUCLEOPROTEIN 70 KD"/>
    <property type="match status" value="1"/>
</dbReference>
<evidence type="ECO:0000256" key="4">
    <source>
        <dbReference type="ARBA" id="ARBA00023242"/>
    </source>
</evidence>
<dbReference type="Proteomes" id="UP000092461">
    <property type="component" value="Unassembled WGS sequence"/>
</dbReference>
<evidence type="ECO:0000256" key="1">
    <source>
        <dbReference type="ARBA" id="ARBA00004123"/>
    </source>
</evidence>
<dbReference type="InterPro" id="IPR000504">
    <property type="entry name" value="RRM_dom"/>
</dbReference>
<dbReference type="Pfam" id="PF00076">
    <property type="entry name" value="RRM_1"/>
    <property type="match status" value="1"/>
</dbReference>
<organism evidence="8 9">
    <name type="scientific">Lutzomyia longipalpis</name>
    <name type="common">Sand fly</name>
    <dbReference type="NCBI Taxonomy" id="7200"/>
    <lineage>
        <taxon>Eukaryota</taxon>
        <taxon>Metazoa</taxon>
        <taxon>Ecdysozoa</taxon>
        <taxon>Arthropoda</taxon>
        <taxon>Hexapoda</taxon>
        <taxon>Insecta</taxon>
        <taxon>Pterygota</taxon>
        <taxon>Neoptera</taxon>
        <taxon>Endopterygota</taxon>
        <taxon>Diptera</taxon>
        <taxon>Nematocera</taxon>
        <taxon>Psychodoidea</taxon>
        <taxon>Psychodidae</taxon>
        <taxon>Lutzomyia</taxon>
        <taxon>Lutzomyia</taxon>
    </lineage>
</organism>